<dbReference type="EMBL" id="CP001291">
    <property type="protein sequence ID" value="ACK68955.1"/>
    <property type="molecule type" value="Genomic_DNA"/>
</dbReference>
<evidence type="ECO:0000313" key="3">
    <source>
        <dbReference type="Proteomes" id="UP000002384"/>
    </source>
</evidence>
<name>B7KDD5_GLOC7</name>
<dbReference type="Proteomes" id="UP000002384">
    <property type="component" value="Chromosome"/>
</dbReference>
<accession>B7KDD5</accession>
<reference evidence="3" key="1">
    <citation type="journal article" date="2011" name="MBio">
        <title>Novel metabolic attributes of the genus Cyanothece, comprising a group of unicellular nitrogen-fixing Cyanobacteria.</title>
        <authorList>
            <person name="Bandyopadhyay A."/>
            <person name="Elvitigala T."/>
            <person name="Welsh E."/>
            <person name="Stockel J."/>
            <person name="Liberton M."/>
            <person name="Min H."/>
            <person name="Sherman L.A."/>
            <person name="Pakrasi H.B."/>
        </authorList>
    </citation>
    <scope>NUCLEOTIDE SEQUENCE [LARGE SCALE GENOMIC DNA]</scope>
    <source>
        <strain evidence="3">PCC 7424</strain>
    </source>
</reference>
<feature type="signal peptide" evidence="1">
    <location>
        <begin position="1"/>
        <end position="24"/>
    </location>
</feature>
<dbReference type="RefSeq" id="WP_012597902.1">
    <property type="nucleotide sequence ID" value="NC_011729.1"/>
</dbReference>
<protein>
    <recommendedName>
        <fullName evidence="4">PEP-CTERM protein-sorting domain-containing protein</fullName>
    </recommendedName>
</protein>
<evidence type="ECO:0000313" key="2">
    <source>
        <dbReference type="EMBL" id="ACK68955.1"/>
    </source>
</evidence>
<dbReference type="NCBIfam" id="TIGR02595">
    <property type="entry name" value="PEP_CTERM"/>
    <property type="match status" value="1"/>
</dbReference>
<dbReference type="KEGG" id="cyc:PCC7424_0490"/>
<sequence>MFKHTFLSLIISSSLLGVSQPSYAGTLSREIIFTLDNQVLPTGNGIFTFDYRNKWEFEGAAAFQLTSFDFTSPLGTTYTFSDIINLGFHAVSVPVFIPSTQKLVVLNVDYGEGNQIKSMKDSVFAFQKPGGMPFFDTFSFENNNSTESFIDFDTLEVVNKTGSYTIVPEPLTLLGVGTALSFGAFFKRKLSQR</sequence>
<feature type="chain" id="PRO_5002858533" description="PEP-CTERM protein-sorting domain-containing protein" evidence="1">
    <location>
        <begin position="25"/>
        <end position="193"/>
    </location>
</feature>
<organism evidence="2 3">
    <name type="scientific">Gloeothece citriformis (strain PCC 7424)</name>
    <name type="common">Cyanothece sp. (strain PCC 7424)</name>
    <dbReference type="NCBI Taxonomy" id="65393"/>
    <lineage>
        <taxon>Bacteria</taxon>
        <taxon>Bacillati</taxon>
        <taxon>Cyanobacteriota</taxon>
        <taxon>Cyanophyceae</taxon>
        <taxon>Oscillatoriophycideae</taxon>
        <taxon>Chroococcales</taxon>
        <taxon>Aphanothecaceae</taxon>
        <taxon>Gloeothece</taxon>
        <taxon>Gloeothece citriformis</taxon>
    </lineage>
</organism>
<dbReference type="InterPro" id="IPR026374">
    <property type="entry name" value="Cyano_PEP"/>
</dbReference>
<dbReference type="HOGENOM" id="CLU_1303212_0_0_3"/>
<dbReference type="AlphaFoldDB" id="B7KDD5"/>
<keyword evidence="3" id="KW-1185">Reference proteome</keyword>
<evidence type="ECO:0000256" key="1">
    <source>
        <dbReference type="SAM" id="SignalP"/>
    </source>
</evidence>
<proteinExistence type="predicted"/>
<dbReference type="InterPro" id="IPR013424">
    <property type="entry name" value="Ice-binding_C"/>
</dbReference>
<keyword evidence="1" id="KW-0732">Signal</keyword>
<gene>
    <name evidence="2" type="ordered locus">PCC7424_0490</name>
</gene>
<dbReference type="NCBIfam" id="TIGR04155">
    <property type="entry name" value="cyano_PEP"/>
    <property type="match status" value="1"/>
</dbReference>
<evidence type="ECO:0008006" key="4">
    <source>
        <dbReference type="Google" id="ProtNLM"/>
    </source>
</evidence>